<organism evidence="2 3">
    <name type="scientific">Eiseniibacteriota bacterium</name>
    <dbReference type="NCBI Taxonomy" id="2212470"/>
    <lineage>
        <taxon>Bacteria</taxon>
        <taxon>Candidatus Eiseniibacteriota</taxon>
    </lineage>
</organism>
<reference evidence="2" key="1">
    <citation type="submission" date="2020-04" db="EMBL/GenBank/DDBJ databases">
        <authorList>
            <person name="Zhang T."/>
        </authorList>
    </citation>
    <scope>NUCLEOTIDE SEQUENCE</scope>
    <source>
        <strain evidence="2">HKST-UBA01</strain>
    </source>
</reference>
<feature type="signal peptide" evidence="1">
    <location>
        <begin position="1"/>
        <end position="21"/>
    </location>
</feature>
<evidence type="ECO:0000256" key="1">
    <source>
        <dbReference type="SAM" id="SignalP"/>
    </source>
</evidence>
<sequence>MKKLHSAGLLTALCAVGLALSGASCPLIPSIEEKVIELALGGSTTVPFEARGIINDKGQTECFDLADELDLNQILEDADVDSVTGIALAGVAYRVTKADPDPNRTISNTTVTISRDGGAQDVPLITNFSDTAGSEYDFKTAPLDPQGVALINEMLDDILIAVQNHTQANVGGCATWNGQSLPLSENTNFDWEIRIDITITGKISIDLPN</sequence>
<feature type="chain" id="PRO_5037511135" description="DUF4402 domain-containing protein" evidence="1">
    <location>
        <begin position="22"/>
        <end position="209"/>
    </location>
</feature>
<comment type="caution">
    <text evidence="2">The sequence shown here is derived from an EMBL/GenBank/DDBJ whole genome shotgun (WGS) entry which is preliminary data.</text>
</comment>
<keyword evidence="1" id="KW-0732">Signal</keyword>
<protein>
    <recommendedName>
        <fullName evidence="4">DUF4402 domain-containing protein</fullName>
    </recommendedName>
</protein>
<proteinExistence type="predicted"/>
<dbReference type="EMBL" id="JAGQHR010000414">
    <property type="protein sequence ID" value="MCA9728549.1"/>
    <property type="molecule type" value="Genomic_DNA"/>
</dbReference>
<name>A0A956RRF6_UNCEI</name>
<reference evidence="2" key="2">
    <citation type="journal article" date="2021" name="Microbiome">
        <title>Successional dynamics and alternative stable states in a saline activated sludge microbial community over 9 years.</title>
        <authorList>
            <person name="Wang Y."/>
            <person name="Ye J."/>
            <person name="Ju F."/>
            <person name="Liu L."/>
            <person name="Boyd J.A."/>
            <person name="Deng Y."/>
            <person name="Parks D.H."/>
            <person name="Jiang X."/>
            <person name="Yin X."/>
            <person name="Woodcroft B.J."/>
            <person name="Tyson G.W."/>
            <person name="Hugenholtz P."/>
            <person name="Polz M.F."/>
            <person name="Zhang T."/>
        </authorList>
    </citation>
    <scope>NUCLEOTIDE SEQUENCE</scope>
    <source>
        <strain evidence="2">HKST-UBA01</strain>
    </source>
</reference>
<dbReference type="Proteomes" id="UP000697710">
    <property type="component" value="Unassembled WGS sequence"/>
</dbReference>
<dbReference type="AlphaFoldDB" id="A0A956RRF6"/>
<accession>A0A956RRF6</accession>
<dbReference type="PROSITE" id="PS51257">
    <property type="entry name" value="PROKAR_LIPOPROTEIN"/>
    <property type="match status" value="1"/>
</dbReference>
<evidence type="ECO:0000313" key="2">
    <source>
        <dbReference type="EMBL" id="MCA9728549.1"/>
    </source>
</evidence>
<evidence type="ECO:0000313" key="3">
    <source>
        <dbReference type="Proteomes" id="UP000697710"/>
    </source>
</evidence>
<evidence type="ECO:0008006" key="4">
    <source>
        <dbReference type="Google" id="ProtNLM"/>
    </source>
</evidence>
<gene>
    <name evidence="2" type="ORF">KC729_12750</name>
</gene>